<comment type="similarity">
    <text evidence="3">Belongs to the archaeal Rpo3/eukaryotic RPB3 RNA polymerase subunit family.</text>
</comment>
<evidence type="ECO:0000259" key="4">
    <source>
        <dbReference type="SMART" id="SM00662"/>
    </source>
</evidence>
<dbReference type="Gene3D" id="3.30.70.20">
    <property type="match status" value="1"/>
</dbReference>
<dbReference type="PANTHER" id="PTHR11800">
    <property type="entry name" value="DNA-DIRECTED RNA POLYMERASE"/>
    <property type="match status" value="1"/>
</dbReference>
<keyword evidence="1" id="KW-0240">DNA-directed RNA polymerase</keyword>
<dbReference type="InterPro" id="IPR050518">
    <property type="entry name" value="Rpo3/RPB3_RNA_Pol_subunit"/>
</dbReference>
<dbReference type="GO" id="GO:0046983">
    <property type="term" value="F:protein dimerization activity"/>
    <property type="evidence" value="ECO:0007669"/>
    <property type="project" value="InterPro"/>
</dbReference>
<sequence>MAVPLTRDSSVNSLQYIKSKEGSEYSLKFVLAGTDLSVANSLRRAMISEVPTLAIDQVHIIENTTCLNDEFIAHRLGLIPLTSDRVDNFQYSRDCSCIDEGHANCQKCAIKLELACTGTHMGDTTTVTAADFHSSDPDVVPVESYKNIPIVKMRKGQELTLICIAKKGTAQTHAKWSPTCCSVFRVEPDIELNQAKLQMLDSIGKQEWVNSCPTRVYGYDEVSGNVSVENPDRCTYCDECIKDGRMRIGYGEGGEYDDLVTIRPQENIFHFTVESTGAMRPEQIFLSSITCLRDKLTQMLNCLETPMH</sequence>
<organism evidence="5">
    <name type="scientific">Vannella robusta</name>
    <dbReference type="NCBI Taxonomy" id="1487602"/>
    <lineage>
        <taxon>Eukaryota</taxon>
        <taxon>Amoebozoa</taxon>
        <taxon>Discosea</taxon>
        <taxon>Flabellinia</taxon>
        <taxon>Vannellidae</taxon>
        <taxon>Vannella</taxon>
    </lineage>
</organism>
<keyword evidence="2" id="KW-0804">Transcription</keyword>
<dbReference type="HAMAP" id="MF_00320">
    <property type="entry name" value="RNApol_arch_Rpo3"/>
    <property type="match status" value="1"/>
</dbReference>
<dbReference type="GO" id="GO:0003899">
    <property type="term" value="F:DNA-directed RNA polymerase activity"/>
    <property type="evidence" value="ECO:0007669"/>
    <property type="project" value="InterPro"/>
</dbReference>
<name>A0A7S4IC56_9EUKA</name>
<accession>A0A7S4IC56</accession>
<dbReference type="InterPro" id="IPR022842">
    <property type="entry name" value="RNAP_Rpo3/Rpb3/RPAC1"/>
</dbReference>
<dbReference type="GO" id="GO:0005665">
    <property type="term" value="C:RNA polymerase II, core complex"/>
    <property type="evidence" value="ECO:0007669"/>
    <property type="project" value="TreeGrafter"/>
</dbReference>
<evidence type="ECO:0000256" key="1">
    <source>
        <dbReference type="ARBA" id="ARBA00022478"/>
    </source>
</evidence>
<dbReference type="Gene3D" id="2.170.120.12">
    <property type="entry name" value="DNA-directed RNA polymerase, insert domain"/>
    <property type="match status" value="1"/>
</dbReference>
<dbReference type="Gene3D" id="3.30.1360.10">
    <property type="entry name" value="RNA polymerase, RBP11-like subunit"/>
    <property type="match status" value="1"/>
</dbReference>
<dbReference type="SUPFAM" id="SSF55257">
    <property type="entry name" value="RBP11-like subunits of RNA polymerase"/>
    <property type="match status" value="1"/>
</dbReference>
<dbReference type="GO" id="GO:0006366">
    <property type="term" value="P:transcription by RNA polymerase II"/>
    <property type="evidence" value="ECO:0007669"/>
    <property type="project" value="TreeGrafter"/>
</dbReference>
<dbReference type="GO" id="GO:0003677">
    <property type="term" value="F:DNA binding"/>
    <property type="evidence" value="ECO:0007669"/>
    <property type="project" value="InterPro"/>
</dbReference>
<evidence type="ECO:0000313" key="5">
    <source>
        <dbReference type="EMBL" id="CAE2224950.1"/>
    </source>
</evidence>
<evidence type="ECO:0000256" key="3">
    <source>
        <dbReference type="ARBA" id="ARBA00025804"/>
    </source>
</evidence>
<gene>
    <name evidence="5" type="ORF">VSP0166_LOCUS10727</name>
</gene>
<feature type="domain" description="DNA-directed RNA polymerase RpoA/D/Rpb3-type" evidence="4">
    <location>
        <begin position="26"/>
        <end position="302"/>
    </location>
</feature>
<dbReference type="InterPro" id="IPR011263">
    <property type="entry name" value="DNA-dir_RNA_pol_RpoA/D/Rpb3"/>
</dbReference>
<proteinExistence type="inferred from homology"/>
<dbReference type="EMBL" id="HBKP01015117">
    <property type="protein sequence ID" value="CAE2224950.1"/>
    <property type="molecule type" value="Transcribed_RNA"/>
</dbReference>
<dbReference type="NCBIfam" id="NF001988">
    <property type="entry name" value="PRK00783.1"/>
    <property type="match status" value="1"/>
</dbReference>
<dbReference type="Pfam" id="PF01193">
    <property type="entry name" value="RNA_pol_L"/>
    <property type="match status" value="1"/>
</dbReference>
<dbReference type="SUPFAM" id="SSF56553">
    <property type="entry name" value="Insert subdomain of RNA polymerase alpha subunit"/>
    <property type="match status" value="1"/>
</dbReference>
<evidence type="ECO:0000256" key="2">
    <source>
        <dbReference type="ARBA" id="ARBA00023163"/>
    </source>
</evidence>
<protein>
    <recommendedName>
        <fullName evidence="4">DNA-directed RNA polymerase RpoA/D/Rpb3-type domain-containing protein</fullName>
    </recommendedName>
</protein>
<dbReference type="PROSITE" id="PS00446">
    <property type="entry name" value="RNA_POL_D_30KD"/>
    <property type="match status" value="1"/>
</dbReference>
<dbReference type="InterPro" id="IPR036603">
    <property type="entry name" value="RBP11-like"/>
</dbReference>
<dbReference type="InterPro" id="IPR036643">
    <property type="entry name" value="RNApol_insert_sf"/>
</dbReference>
<dbReference type="Pfam" id="PF01000">
    <property type="entry name" value="RNA_pol_A_bac"/>
    <property type="match status" value="1"/>
</dbReference>
<dbReference type="InterPro" id="IPR011262">
    <property type="entry name" value="DNA-dir_RNA_pol_insert"/>
</dbReference>
<reference evidence="5" key="1">
    <citation type="submission" date="2021-01" db="EMBL/GenBank/DDBJ databases">
        <authorList>
            <person name="Corre E."/>
            <person name="Pelletier E."/>
            <person name="Niang G."/>
            <person name="Scheremetjew M."/>
            <person name="Finn R."/>
            <person name="Kale V."/>
            <person name="Holt S."/>
            <person name="Cochrane G."/>
            <person name="Meng A."/>
            <person name="Brown T."/>
            <person name="Cohen L."/>
        </authorList>
    </citation>
    <scope>NUCLEOTIDE SEQUENCE</scope>
    <source>
        <strain evidence="5">DIVA3 518/3/11/1/6</strain>
    </source>
</reference>
<dbReference type="PANTHER" id="PTHR11800:SF2">
    <property type="entry name" value="DNA-DIRECTED RNA POLYMERASE II SUBUNIT RPB3"/>
    <property type="match status" value="1"/>
</dbReference>
<dbReference type="InterPro" id="IPR001514">
    <property type="entry name" value="DNA-dir_RNA_pol_30-40kDasu_CS"/>
</dbReference>
<dbReference type="SMART" id="SM00662">
    <property type="entry name" value="RPOLD"/>
    <property type="match status" value="1"/>
</dbReference>
<dbReference type="AlphaFoldDB" id="A0A7S4IC56"/>